<dbReference type="EMBL" id="JABDTM020024225">
    <property type="protein sequence ID" value="KAH0814502.1"/>
    <property type="molecule type" value="Genomic_DNA"/>
</dbReference>
<sequence length="1834" mass="208073">MRNCPAEASPGDITLITKSLEQILNATQNGQFVFSQPKRFLPVSAQFEIIRSDSKNVLVEYFRMFDLLQCFFLLLSCPSTLNLPTVKTPIFEIMSELLKTPEGLEYLSDNHETLHALLRCLLRMDEDLQYSIQDYVEIKSHNLGLEAAYKIEALYYIESLMSAGHKFGHDCDALEVVDQLHGLFCLTFTHIGRICVAEVLGMKNHVKCLLQFLGDVHVKDKSETLSNKIKKSPGIAYIVDLIWCTVSAVSNVHFLETYFKQIHQLIDQQDIFDEAVSQRLNEIKAYLSPLEGATLGYDNISHFVDLIDKQIENVTSFPGQLITSLRVIQYLGVSPYSGGASVLAENPLGNYVELKYKHVILQLFSLDGTVILTKLLQKICDHYEQPSLHTSVFVSLQGFLVVNVIAPCIELLKHMLTYVIQCRNTNFKDLTVVPVLLQTYSLLNSFPTTSAAYNQAQSACAAIIDTLLVYTQPVSDEIHEKDSLNKTLWTLMCGEVIKYVTSAPHNFVSGLLVLEPLFSLPLPIQTSEDLSRDEVAWVVNVRKLWSAHLHPHSGSTQELINKLCTTSHQQLLNLLRRVCVQLADLAANSAVMIARGILDSVYKALVPSDESKVGVCNNHVTRLLNFLACLVTHGTLKCAVLHLIHSGNAKTDEKYPSLVQIFGQVLKINNSSTSHIQAQECILSIIQSFCDIEITLLQSAIDKSEITSDLYLTNALPIKEHLLNFISMILDYLQVDSSFVTYLPAVRTLLLLTEHDYGFYHLREQLTKRNDVFEVILNKLAKNFSKDNAEYLSTLNTLVELIRVCSTTEEVEAALLYTPRKMKMSLAEIKGLVGWKSEESEPEEKHPLVALEEILKKLKDEEITFESLLEGVSTVVKSLSSDSPEMKETLAEPVLPEPETLLVQFSGRLIFSSSDVCDERLTIRYWLSIPNDEAENENVSCDLAEIARQYLPQDFNIAREIEKLCRICPSESSSEKENHDNDQKTKTKKPFITPVRSRGFPRTIQQRSDLFRSRPPNTSRPPSLHVDDFVALETCGAQPTGPTGYNKFSRELLASTRISRGSRGRAFVTSERSVQCRQMSWWGVSLVRGISQNMDNMREYTRNKSVESEDNDVAAVPKPVFHNKKSAPHQHRQEVISPQHEELIKFVHESWNKVCAEMCQDPDGCSSPKSDQSIYYEDKPLILEGFKPFDLESWWGKRLYACITGSANAFARCQAYLKMLDAVVFVFRRKYFSLLQESRKKLKHHVKQMENTVKTLEDNLKESNQTNNKVMMSLQNDKIKYQGISNQLEEALKENQQLLNILQQKSGEQDASRKNSQVDLSESCSTMSIVHLQYKFEELLASHHGLLKLLDMKSEEIKKVHDENVRLKTEVEQLRQSFSESNEKFAKLQVKFQKVKERKDGKINKLKVHKETLQMVHNQLVNVLHNQCMEKDNLMSDEIRNCPDSEKALLLQEMRKNNMLAYENFQLNQKLEYLRSQCATPSPTTASGTHAPTGQICSGDLIFEDEFDELDMQKWNHESTLGGGGNWEFEWYTNSRYNSYTEDGFLYIKPTLLADENGEDFLSSGQLDINGGSPADECTNPQWYGCARTGTADNYLNPIKSARIRSLYSLSFKYGKVEVRAKLPTGDWLWPAIWMLPRWNQYSGWPISGEIDIMESRGNADLVNASGVNIGSKLVSSTLHWGPAWNINMYMMTHVESSNPAGFDADWHNYQMTWTENDISFSIDDALLGTFAPPDGGFWEWGDLDSSGFANPWRTSKSKMAPFDQEFYLLINLACGGMAYFPDDVTNPGGKPWSNTSPTASTDFWKGRDQWLPTWKLETDTAAFKIDYVKIWAL</sequence>
<keyword evidence="5" id="KW-0539">Nucleus</keyword>
<feature type="coiled-coil region" evidence="6">
    <location>
        <begin position="1239"/>
        <end position="1308"/>
    </location>
</feature>
<dbReference type="GO" id="GO:0036396">
    <property type="term" value="C:RNA N6-methyladenosine methyltransferase complex"/>
    <property type="evidence" value="ECO:0007669"/>
    <property type="project" value="TreeGrafter"/>
</dbReference>
<protein>
    <recommendedName>
        <fullName evidence="8">GH16 domain-containing protein</fullName>
    </recommendedName>
</protein>
<evidence type="ECO:0000256" key="4">
    <source>
        <dbReference type="ARBA" id="ARBA00022490"/>
    </source>
</evidence>
<feature type="region of interest" description="Disordered" evidence="7">
    <location>
        <begin position="970"/>
        <end position="989"/>
    </location>
</feature>
<dbReference type="InterPro" id="IPR000757">
    <property type="entry name" value="Beta-glucanase-like"/>
</dbReference>
<dbReference type="PROSITE" id="PS51762">
    <property type="entry name" value="GH16_2"/>
    <property type="match status" value="1"/>
</dbReference>
<evidence type="ECO:0000256" key="7">
    <source>
        <dbReference type="SAM" id="MobiDB-lite"/>
    </source>
</evidence>
<reference evidence="9" key="1">
    <citation type="journal article" date="2020" name="J Insects Food Feed">
        <title>The yellow mealworm (Tenebrio molitor) genome: a resource for the emerging insects as food and feed industry.</title>
        <authorList>
            <person name="Eriksson T."/>
            <person name="Andere A."/>
            <person name="Kelstrup H."/>
            <person name="Emery V."/>
            <person name="Picard C."/>
        </authorList>
    </citation>
    <scope>NUCLEOTIDE SEQUENCE</scope>
    <source>
        <strain evidence="9">Stoneville</strain>
        <tissue evidence="9">Whole head</tissue>
    </source>
</reference>
<evidence type="ECO:0000256" key="1">
    <source>
        <dbReference type="ARBA" id="ARBA00004123"/>
    </source>
</evidence>
<evidence type="ECO:0000256" key="5">
    <source>
        <dbReference type="ARBA" id="ARBA00023242"/>
    </source>
</evidence>
<name>A0A8J6HHU6_TENMO</name>
<accession>A0A8J6HHU6</accession>
<dbReference type="Gene3D" id="2.60.120.200">
    <property type="match status" value="1"/>
</dbReference>
<evidence type="ECO:0000313" key="10">
    <source>
        <dbReference type="Proteomes" id="UP000719412"/>
    </source>
</evidence>
<dbReference type="InterPro" id="IPR013320">
    <property type="entry name" value="ConA-like_dom_sf"/>
</dbReference>
<dbReference type="GO" id="GO:0005634">
    <property type="term" value="C:nucleus"/>
    <property type="evidence" value="ECO:0007669"/>
    <property type="project" value="UniProtKB-SubCell"/>
</dbReference>
<feature type="compositionally biased region" description="Basic and acidic residues" evidence="7">
    <location>
        <begin position="973"/>
        <end position="985"/>
    </location>
</feature>
<keyword evidence="4" id="KW-0963">Cytoplasm</keyword>
<feature type="coiled-coil region" evidence="6">
    <location>
        <begin position="1350"/>
        <end position="1391"/>
    </location>
</feature>
<evidence type="ECO:0000256" key="2">
    <source>
        <dbReference type="ARBA" id="ARBA00004210"/>
    </source>
</evidence>
<dbReference type="GO" id="GO:0010494">
    <property type="term" value="C:cytoplasmic stress granule"/>
    <property type="evidence" value="ECO:0007669"/>
    <property type="project" value="UniProtKB-SubCell"/>
</dbReference>
<dbReference type="PANTHER" id="PTHR23185:SF0">
    <property type="entry name" value="PROTEIN VIRILIZER HOMOLOG"/>
    <property type="match status" value="1"/>
</dbReference>
<dbReference type="PANTHER" id="PTHR23185">
    <property type="entry name" value="PROTEIN VIRILIZER HOMOLOG"/>
    <property type="match status" value="1"/>
</dbReference>
<comment type="subcellular location">
    <subcellularLocation>
        <location evidence="2">Cytoplasm</location>
        <location evidence="2">Stress granule</location>
    </subcellularLocation>
    <subcellularLocation>
        <location evidence="1">Nucleus</location>
    </subcellularLocation>
</comment>
<dbReference type="CDD" id="cd08024">
    <property type="entry name" value="GH16_CCF"/>
    <property type="match status" value="1"/>
</dbReference>
<dbReference type="SUPFAM" id="SSF49899">
    <property type="entry name" value="Concanavalin A-like lectins/glucanases"/>
    <property type="match status" value="1"/>
</dbReference>
<dbReference type="Proteomes" id="UP000719412">
    <property type="component" value="Unassembled WGS sequence"/>
</dbReference>
<dbReference type="InterPro" id="IPR026736">
    <property type="entry name" value="Virilizer"/>
</dbReference>
<comment type="caution">
    <text evidence="9">The sequence shown here is derived from an EMBL/GenBank/DDBJ whole genome shotgun (WGS) entry which is preliminary data.</text>
</comment>
<gene>
    <name evidence="9" type="ORF">GEV33_008289</name>
</gene>
<keyword evidence="6" id="KW-0175">Coiled coil</keyword>
<proteinExistence type="inferred from homology"/>
<dbReference type="Pfam" id="PF00722">
    <property type="entry name" value="Glyco_hydro_16"/>
    <property type="match status" value="1"/>
</dbReference>
<reference evidence="9" key="2">
    <citation type="submission" date="2021-08" db="EMBL/GenBank/DDBJ databases">
        <authorList>
            <person name="Eriksson T."/>
        </authorList>
    </citation>
    <scope>NUCLEOTIDE SEQUENCE</scope>
    <source>
        <strain evidence="9">Stoneville</strain>
        <tissue evidence="9">Whole head</tissue>
    </source>
</reference>
<evidence type="ECO:0000256" key="6">
    <source>
        <dbReference type="SAM" id="Coils"/>
    </source>
</evidence>
<dbReference type="InterPro" id="IPR029428">
    <property type="entry name" value="MCRIP"/>
</dbReference>
<dbReference type="Pfam" id="PF14799">
    <property type="entry name" value="FAM195"/>
    <property type="match status" value="1"/>
</dbReference>
<evidence type="ECO:0000256" key="3">
    <source>
        <dbReference type="ARBA" id="ARBA00010821"/>
    </source>
</evidence>
<dbReference type="GO" id="GO:0003723">
    <property type="term" value="F:RNA binding"/>
    <property type="evidence" value="ECO:0007669"/>
    <property type="project" value="TreeGrafter"/>
</dbReference>
<comment type="similarity">
    <text evidence="3">Belongs to the MCRIP family.</text>
</comment>
<keyword evidence="10" id="KW-1185">Reference proteome</keyword>
<dbReference type="FunFam" id="2.60.120.200:FF:000217">
    <property type="entry name" value="Gram-negative bacteria-binding protein"/>
    <property type="match status" value="1"/>
</dbReference>
<organism evidence="9 10">
    <name type="scientific">Tenebrio molitor</name>
    <name type="common">Yellow mealworm beetle</name>
    <dbReference type="NCBI Taxonomy" id="7067"/>
    <lineage>
        <taxon>Eukaryota</taxon>
        <taxon>Metazoa</taxon>
        <taxon>Ecdysozoa</taxon>
        <taxon>Arthropoda</taxon>
        <taxon>Hexapoda</taxon>
        <taxon>Insecta</taxon>
        <taxon>Pterygota</taxon>
        <taxon>Neoptera</taxon>
        <taxon>Endopterygota</taxon>
        <taxon>Coleoptera</taxon>
        <taxon>Polyphaga</taxon>
        <taxon>Cucujiformia</taxon>
        <taxon>Tenebrionidae</taxon>
        <taxon>Tenebrio</taxon>
    </lineage>
</organism>
<dbReference type="GO" id="GO:0004553">
    <property type="term" value="F:hydrolase activity, hydrolyzing O-glycosyl compounds"/>
    <property type="evidence" value="ECO:0007669"/>
    <property type="project" value="InterPro"/>
</dbReference>
<evidence type="ECO:0000313" key="9">
    <source>
        <dbReference type="EMBL" id="KAH0814502.1"/>
    </source>
</evidence>
<feature type="domain" description="GH16" evidence="8">
    <location>
        <begin position="1475"/>
        <end position="1834"/>
    </location>
</feature>
<evidence type="ECO:0000259" key="8">
    <source>
        <dbReference type="PROSITE" id="PS51762"/>
    </source>
</evidence>
<dbReference type="GO" id="GO:0005975">
    <property type="term" value="P:carbohydrate metabolic process"/>
    <property type="evidence" value="ECO:0007669"/>
    <property type="project" value="InterPro"/>
</dbReference>